<dbReference type="AlphaFoldDB" id="A0A7W2FN00"/>
<evidence type="ECO:0000256" key="3">
    <source>
        <dbReference type="ARBA" id="ARBA00022737"/>
    </source>
</evidence>
<dbReference type="SUPFAM" id="SSF51161">
    <property type="entry name" value="Trimeric LpxA-like enzymes"/>
    <property type="match status" value="1"/>
</dbReference>
<dbReference type="Proteomes" id="UP000571701">
    <property type="component" value="Unassembled WGS sequence"/>
</dbReference>
<name>A0A7W2FN00_9VIBR</name>
<dbReference type="FunFam" id="2.160.10.10:FF:000008">
    <property type="entry name" value="Maltose O-acetyltransferase"/>
    <property type="match status" value="1"/>
</dbReference>
<evidence type="ECO:0000313" key="7">
    <source>
        <dbReference type="EMBL" id="MBA5761028.1"/>
    </source>
</evidence>
<comment type="similarity">
    <text evidence="1 5">Belongs to the transferase hexapeptide repeat family.</text>
</comment>
<organism evidence="7 8">
    <name type="scientific">Vibrio marinisediminis</name>
    <dbReference type="NCBI Taxonomy" id="2758441"/>
    <lineage>
        <taxon>Bacteria</taxon>
        <taxon>Pseudomonadati</taxon>
        <taxon>Pseudomonadota</taxon>
        <taxon>Gammaproteobacteria</taxon>
        <taxon>Vibrionales</taxon>
        <taxon>Vibrionaceae</taxon>
        <taxon>Vibrio</taxon>
    </lineage>
</organism>
<dbReference type="InterPro" id="IPR011004">
    <property type="entry name" value="Trimer_LpxA-like_sf"/>
</dbReference>
<keyword evidence="4 5" id="KW-0012">Acyltransferase</keyword>
<dbReference type="InterPro" id="IPR039369">
    <property type="entry name" value="LacA-like"/>
</dbReference>
<gene>
    <name evidence="7" type="ORF">H2O73_01635</name>
</gene>
<reference evidence="7 8" key="1">
    <citation type="submission" date="2020-07" db="EMBL/GenBank/DDBJ databases">
        <title>Vibrio marinisediminis sp. nov., isolated from marine sediment.</title>
        <authorList>
            <person name="Ji X."/>
        </authorList>
    </citation>
    <scope>NUCLEOTIDE SEQUENCE [LARGE SCALE GENOMIC DNA]</scope>
    <source>
        <strain evidence="7 8">404</strain>
    </source>
</reference>
<evidence type="ECO:0000313" key="8">
    <source>
        <dbReference type="Proteomes" id="UP000571701"/>
    </source>
</evidence>
<dbReference type="PROSITE" id="PS00101">
    <property type="entry name" value="HEXAPEP_TRANSFERASES"/>
    <property type="match status" value="1"/>
</dbReference>
<evidence type="ECO:0000256" key="2">
    <source>
        <dbReference type="ARBA" id="ARBA00022679"/>
    </source>
</evidence>
<dbReference type="SMART" id="SM01266">
    <property type="entry name" value="Mac"/>
    <property type="match status" value="1"/>
</dbReference>
<accession>A0A7W2FN00</accession>
<dbReference type="Pfam" id="PF12464">
    <property type="entry name" value="Mac"/>
    <property type="match status" value="1"/>
</dbReference>
<dbReference type="RefSeq" id="WP_182105862.1">
    <property type="nucleotide sequence ID" value="NZ_JACFYF010000001.1"/>
</dbReference>
<dbReference type="EMBL" id="JACFYF010000001">
    <property type="protein sequence ID" value="MBA5761028.1"/>
    <property type="molecule type" value="Genomic_DNA"/>
</dbReference>
<dbReference type="GO" id="GO:0008870">
    <property type="term" value="F:galactoside O-acetyltransferase activity"/>
    <property type="evidence" value="ECO:0007669"/>
    <property type="project" value="TreeGrafter"/>
</dbReference>
<feature type="domain" description="Maltose/galactoside acetyltransferase" evidence="6">
    <location>
        <begin position="5"/>
        <end position="58"/>
    </location>
</feature>
<dbReference type="InterPro" id="IPR024688">
    <property type="entry name" value="Mac_dom"/>
</dbReference>
<dbReference type="PANTHER" id="PTHR43017">
    <property type="entry name" value="GALACTOSIDE O-ACETYLTRANSFERASE"/>
    <property type="match status" value="1"/>
</dbReference>
<dbReference type="InterPro" id="IPR001451">
    <property type="entry name" value="Hexapep"/>
</dbReference>
<dbReference type="Gene3D" id="2.160.10.10">
    <property type="entry name" value="Hexapeptide repeat proteins"/>
    <property type="match status" value="1"/>
</dbReference>
<keyword evidence="2 5" id="KW-0808">Transferase</keyword>
<dbReference type="EC" id="2.3.1.-" evidence="5"/>
<sequence length="187" mass="20218">MKTEKQKMLAGEAYDAWDTALYAERIVCRKTLQQLNNSIPDTSEWRDAINQLIPNSENAFIEPPFRCDYGSNIQLGENFCANFNCVILDVAEVTIGNNVLLGPNVQLYTAGHPLDVKSRVEEGVEFGKPITIGNNAWLGGSVVVCPGVTIGENAVIGAGSVVTKDIPANVLAAGNPCRVIRVNINDE</sequence>
<dbReference type="InterPro" id="IPR018357">
    <property type="entry name" value="Hexapep_transf_CS"/>
</dbReference>
<evidence type="ECO:0000256" key="5">
    <source>
        <dbReference type="RuleBase" id="RU367021"/>
    </source>
</evidence>
<evidence type="ECO:0000256" key="1">
    <source>
        <dbReference type="ARBA" id="ARBA00007274"/>
    </source>
</evidence>
<evidence type="ECO:0000256" key="4">
    <source>
        <dbReference type="ARBA" id="ARBA00023315"/>
    </source>
</evidence>
<keyword evidence="3" id="KW-0677">Repeat</keyword>
<dbReference type="CDD" id="cd03357">
    <property type="entry name" value="LbH_MAT_GAT"/>
    <property type="match status" value="1"/>
</dbReference>
<evidence type="ECO:0000259" key="6">
    <source>
        <dbReference type="SMART" id="SM01266"/>
    </source>
</evidence>
<comment type="caution">
    <text evidence="7">The sequence shown here is derived from an EMBL/GenBank/DDBJ whole genome shotgun (WGS) entry which is preliminary data.</text>
</comment>
<dbReference type="PANTHER" id="PTHR43017:SF1">
    <property type="entry name" value="ACETYLTRANSFERASE YJL218W-RELATED"/>
    <property type="match status" value="1"/>
</dbReference>
<protein>
    <recommendedName>
        <fullName evidence="5">Acetyltransferase</fullName>
        <ecNumber evidence="5">2.3.1.-</ecNumber>
    </recommendedName>
</protein>
<dbReference type="Pfam" id="PF00132">
    <property type="entry name" value="Hexapep"/>
    <property type="match status" value="1"/>
</dbReference>
<keyword evidence="8" id="KW-1185">Reference proteome</keyword>
<proteinExistence type="inferred from homology"/>